<dbReference type="STRING" id="58343.AQJ46_40745"/>
<dbReference type="InterPro" id="IPR020556">
    <property type="entry name" value="Amidase_CS"/>
</dbReference>
<reference evidence="3 4" key="1">
    <citation type="submission" date="2015-10" db="EMBL/GenBank/DDBJ databases">
        <title>Draft genome sequence of Streptomyces canus DSM 40017, type strain for the species Streptomyces canus.</title>
        <authorList>
            <person name="Ruckert C."/>
            <person name="Winkler A."/>
            <person name="Kalinowski J."/>
            <person name="Kampfer P."/>
            <person name="Glaeser S."/>
        </authorList>
    </citation>
    <scope>NUCLEOTIDE SEQUENCE [LARGE SCALE GENOMIC DNA]</scope>
    <source>
        <strain evidence="3 4">DSM 40017</strain>
    </source>
</reference>
<dbReference type="PROSITE" id="PS00571">
    <property type="entry name" value="AMIDASES"/>
    <property type="match status" value="1"/>
</dbReference>
<dbReference type="InterPro" id="IPR000120">
    <property type="entry name" value="Amidase"/>
</dbReference>
<evidence type="ECO:0000256" key="1">
    <source>
        <dbReference type="ARBA" id="ARBA00009199"/>
    </source>
</evidence>
<evidence type="ECO:0000313" key="3">
    <source>
        <dbReference type="EMBL" id="KUN59121.1"/>
    </source>
</evidence>
<accession>A0A101RP30</accession>
<comment type="caution">
    <text evidence="3">The sequence shown here is derived from an EMBL/GenBank/DDBJ whole genome shotgun (WGS) entry which is preliminary data.</text>
</comment>
<proteinExistence type="inferred from homology"/>
<feature type="domain" description="Amidase" evidence="2">
    <location>
        <begin position="26"/>
        <end position="446"/>
    </location>
</feature>
<dbReference type="PANTHER" id="PTHR11895:SF7">
    <property type="entry name" value="GLUTAMYL-TRNA(GLN) AMIDOTRANSFERASE SUBUNIT A, MITOCHONDRIAL"/>
    <property type="match status" value="1"/>
</dbReference>
<evidence type="ECO:0000313" key="4">
    <source>
        <dbReference type="Proteomes" id="UP000053669"/>
    </source>
</evidence>
<dbReference type="PANTHER" id="PTHR11895">
    <property type="entry name" value="TRANSAMIDASE"/>
    <property type="match status" value="1"/>
</dbReference>
<dbReference type="Gene3D" id="3.90.1300.10">
    <property type="entry name" value="Amidase signature (AS) domain"/>
    <property type="match status" value="1"/>
</dbReference>
<protein>
    <submittedName>
        <fullName evidence="3">Amidase</fullName>
        <ecNumber evidence="3">3.5.1.4</ecNumber>
    </submittedName>
</protein>
<dbReference type="GO" id="GO:0004040">
    <property type="term" value="F:amidase activity"/>
    <property type="evidence" value="ECO:0007669"/>
    <property type="project" value="UniProtKB-EC"/>
</dbReference>
<organism evidence="3 4">
    <name type="scientific">Streptomyces canus</name>
    <dbReference type="NCBI Taxonomy" id="58343"/>
    <lineage>
        <taxon>Bacteria</taxon>
        <taxon>Bacillati</taxon>
        <taxon>Actinomycetota</taxon>
        <taxon>Actinomycetes</taxon>
        <taxon>Kitasatosporales</taxon>
        <taxon>Streptomycetaceae</taxon>
        <taxon>Streptomyces</taxon>
        <taxon>Streptomyces aurantiacus group</taxon>
    </lineage>
</organism>
<comment type="similarity">
    <text evidence="1">Belongs to the amidase family.</text>
</comment>
<dbReference type="InterPro" id="IPR036928">
    <property type="entry name" value="AS_sf"/>
</dbReference>
<dbReference type="Pfam" id="PF01425">
    <property type="entry name" value="Amidase"/>
    <property type="match status" value="1"/>
</dbReference>
<name>A0A101RP30_9ACTN</name>
<dbReference type="AlphaFoldDB" id="A0A101RP30"/>
<keyword evidence="3" id="KW-0378">Hydrolase</keyword>
<dbReference type="InterPro" id="IPR023631">
    <property type="entry name" value="Amidase_dom"/>
</dbReference>
<evidence type="ECO:0000259" key="2">
    <source>
        <dbReference type="Pfam" id="PF01425"/>
    </source>
</evidence>
<gene>
    <name evidence="3" type="ORF">AQJ46_40745</name>
</gene>
<dbReference type="EMBL" id="LMWU01000053">
    <property type="protein sequence ID" value="KUN59121.1"/>
    <property type="molecule type" value="Genomic_DNA"/>
</dbReference>
<dbReference type="Proteomes" id="UP000053669">
    <property type="component" value="Unassembled WGS sequence"/>
</dbReference>
<dbReference type="NCBIfam" id="NF004717">
    <property type="entry name" value="PRK06061.1"/>
    <property type="match status" value="1"/>
</dbReference>
<dbReference type="SUPFAM" id="SSF75304">
    <property type="entry name" value="Amidase signature (AS) enzymes"/>
    <property type="match status" value="1"/>
</dbReference>
<dbReference type="RefSeq" id="WP_059210387.1">
    <property type="nucleotide sequence ID" value="NZ_KQ948673.1"/>
</dbReference>
<dbReference type="EC" id="3.5.1.4" evidence="3"/>
<sequence length="474" mass="49351">MTHDRSAGLVETARALADGTITSRALVEQALARIETSQASLNAFRIVRTKAALAEAEAADAQLAAGVRKPLLGVPVAVKDDMDVAGEPTAFGCRGEFPAVARDGEAVRRLRAAGAVIVGKTNTCEFGQWPFTEGPAFGATRNPWSPEHTPGGSSGGSAAAVAAGLVPAALGSDGAGSVRIPASWTHLVGIKPQRGRISTWPRGESFQGITVNGTLARTVADAALLLDAAAGNHVLDPHRPPAVDASAAIGRDPGRLRIALALKPPFTALPARLQPEVRARIVELAEKLSDLGHTVEEADPPYGQIGLTFIPRATAGIAERVREAPFPALLDRRTRDAARLGGLLGGVPLRVARRAEAVLHRRIGGFFTSYDVVLAPTTAAPPPRIGAMLELGGLATDRAMIAACPYAWPWNVLGWPGVNVPAGFLGGGLPVGAQLLGPANSEPLLLSLAAQLEAELRWHEVWPEPRVSADSPVV</sequence>